<evidence type="ECO:0000313" key="1">
    <source>
        <dbReference type="EMBL" id="XAG22417.1"/>
    </source>
</evidence>
<evidence type="ECO:0008006" key="2">
    <source>
        <dbReference type="Google" id="ProtNLM"/>
    </source>
</evidence>
<dbReference type="EMBL" id="CP095338">
    <property type="protein sequence ID" value="XAG22417.1"/>
    <property type="molecule type" value="Genomic_DNA"/>
</dbReference>
<gene>
    <name evidence="1" type="ORF">MRN70_06345</name>
</gene>
<proteinExistence type="predicted"/>
<dbReference type="Gene3D" id="1.10.1220.10">
    <property type="entry name" value="Met repressor-like"/>
    <property type="match status" value="1"/>
</dbReference>
<dbReference type="InterPro" id="IPR010985">
    <property type="entry name" value="Ribbon_hlx_hlx"/>
</dbReference>
<dbReference type="AlphaFoldDB" id="A0AAU6SR54"/>
<protein>
    <recommendedName>
        <fullName evidence="2">Arc family DNA-binding protein</fullName>
    </recommendedName>
</protein>
<dbReference type="InterPro" id="IPR013321">
    <property type="entry name" value="Arc_rbn_hlx_hlx"/>
</dbReference>
<sequence>MEKEFKFKHFSLRLPNEMRNWLVDESAKRFQSQNAMIIEILRKEMNKEVKGSE</sequence>
<reference evidence="1" key="1">
    <citation type="submission" date="2022-03" db="EMBL/GenBank/DDBJ databases">
        <title>Sea Food Isolates.</title>
        <authorList>
            <person name="Li c."/>
        </authorList>
    </citation>
    <scope>NUCLEOTIDE SEQUENCE</scope>
    <source>
        <strain evidence="1">19PA01SH03</strain>
    </source>
</reference>
<accession>A0AAU6SR54</accession>
<dbReference type="GO" id="GO:0006355">
    <property type="term" value="P:regulation of DNA-templated transcription"/>
    <property type="evidence" value="ECO:0007669"/>
    <property type="project" value="InterPro"/>
</dbReference>
<organism evidence="1">
    <name type="scientific">bacterium 19PA01SH03</name>
    <dbReference type="NCBI Taxonomy" id="2920705"/>
    <lineage>
        <taxon>Bacteria</taxon>
    </lineage>
</organism>
<name>A0AAU6SR54_UNCXX</name>
<dbReference type="SUPFAM" id="SSF47598">
    <property type="entry name" value="Ribbon-helix-helix"/>
    <property type="match status" value="1"/>
</dbReference>